<dbReference type="Gene3D" id="3.40.50.12020">
    <property type="entry name" value="Uncharacterised protein family UPF0261, NN domain"/>
    <property type="match status" value="1"/>
</dbReference>
<keyword evidence="4" id="KW-1185">Reference proteome</keyword>
<dbReference type="CDD" id="cd15488">
    <property type="entry name" value="Tm-1-like"/>
    <property type="match status" value="1"/>
</dbReference>
<gene>
    <name evidence="3" type="ORF">SAMN04488123_10291</name>
</gene>
<evidence type="ECO:0000313" key="4">
    <source>
        <dbReference type="Proteomes" id="UP000198853"/>
    </source>
</evidence>
<evidence type="ECO:0000259" key="1">
    <source>
        <dbReference type="Pfam" id="PF06792"/>
    </source>
</evidence>
<dbReference type="OrthoDB" id="9776369at2"/>
<name>A0A1G8KGH6_9BACI</name>
<feature type="domain" description="UPF0261" evidence="2">
    <location>
        <begin position="184"/>
        <end position="401"/>
    </location>
</feature>
<dbReference type="PANTHER" id="PTHR31862:SF1">
    <property type="entry name" value="UPF0261 DOMAIN PROTEIN (AFU_ORTHOLOGUE AFUA_1G10120)"/>
    <property type="match status" value="1"/>
</dbReference>
<feature type="domain" description="UPF0261" evidence="1">
    <location>
        <begin position="3"/>
        <end position="176"/>
    </location>
</feature>
<reference evidence="3 4" key="1">
    <citation type="submission" date="2016-10" db="EMBL/GenBank/DDBJ databases">
        <authorList>
            <person name="de Groot N.N."/>
        </authorList>
    </citation>
    <scope>NUCLEOTIDE SEQUENCE [LARGE SCALE GENOMIC DNA]</scope>
    <source>
        <strain evidence="3 4">DSM 21771</strain>
    </source>
</reference>
<evidence type="ECO:0000259" key="2">
    <source>
        <dbReference type="Pfam" id="PF23189"/>
    </source>
</evidence>
<dbReference type="PIRSF" id="PIRSF033271">
    <property type="entry name" value="UCP033271"/>
    <property type="match status" value="1"/>
</dbReference>
<dbReference type="NCBIfam" id="NF002674">
    <property type="entry name" value="PRK02399.1-2"/>
    <property type="match status" value="1"/>
</dbReference>
<dbReference type="RefSeq" id="WP_090396016.1">
    <property type="nucleotide sequence ID" value="NZ_FNEN01000002.1"/>
</dbReference>
<dbReference type="PANTHER" id="PTHR31862">
    <property type="entry name" value="UPF0261 DOMAIN PROTEIN (AFU_ORTHOLOGUE AFUA_1G10120)"/>
    <property type="match status" value="1"/>
</dbReference>
<dbReference type="EMBL" id="FNEN01000002">
    <property type="protein sequence ID" value="SDI42527.1"/>
    <property type="molecule type" value="Genomic_DNA"/>
</dbReference>
<proteinExistence type="predicted"/>
<dbReference type="Pfam" id="PF06792">
    <property type="entry name" value="UPF0261"/>
    <property type="match status" value="1"/>
</dbReference>
<dbReference type="Pfam" id="PF23189">
    <property type="entry name" value="UPF0261_C"/>
    <property type="match status" value="1"/>
</dbReference>
<dbReference type="InterPro" id="IPR008322">
    <property type="entry name" value="UPF0261"/>
</dbReference>
<evidence type="ECO:0000313" key="3">
    <source>
        <dbReference type="EMBL" id="SDI42527.1"/>
    </source>
</evidence>
<dbReference type="Gene3D" id="3.40.50.12030">
    <property type="entry name" value="Uncharacterised protein family UPF0261, NC domain"/>
    <property type="match status" value="1"/>
</dbReference>
<dbReference type="InterPro" id="IPR044122">
    <property type="entry name" value="UPF0261_N"/>
</dbReference>
<accession>A0A1G8KGH6</accession>
<protein>
    <submittedName>
        <fullName evidence="3">Uncharacterized protein, UPF0261 family</fullName>
    </submittedName>
</protein>
<dbReference type="InterPro" id="IPR056778">
    <property type="entry name" value="UPF0261_C"/>
</dbReference>
<dbReference type="InterPro" id="IPR051353">
    <property type="entry name" value="Tobamovirus_resist_UPF0261"/>
</dbReference>
<sequence length="405" mass="43324">MGKILILGTLDTKGEEFAFIKDIIENSGIETVIMDCGVKGEPFFAADINHAEVAHRGGESLQKLIAADDRGAAIDVMMRGARQLTAQLYEDGKIAGVISLGGSAGTTIAAHSMQALPVGLPKLMVSTVASGDTRPYIGVKDVTMMYSVVDISGINLLSSKILANAAFAISGMVKGETPQLDEEKPLIAATMFGLTTPCVTQAKAYLEKKGYEVLVFHATGTGGKAMETLIEGGYFKGVLDVTTTEWCDELVGGVLSAGPHRLEAAAKAGIPQVVSTGALDMVNFGGIETVPDQYRDRHLYKHNATTTLMRTTQEENQQLGKIIAQKINMNHASSAIFLPLHGVSEIDKEGKPFFGPQENKALFAALRNNITNDAVEILEMEQHINDEAFAVTMAQKLIQLMGHTD</sequence>
<organism evidence="3 4">
    <name type="scientific">Natribacillus halophilus</name>
    <dbReference type="NCBI Taxonomy" id="549003"/>
    <lineage>
        <taxon>Bacteria</taxon>
        <taxon>Bacillati</taxon>
        <taxon>Bacillota</taxon>
        <taxon>Bacilli</taxon>
        <taxon>Bacillales</taxon>
        <taxon>Bacillaceae</taxon>
        <taxon>Natribacillus</taxon>
    </lineage>
</organism>
<dbReference type="AlphaFoldDB" id="A0A1G8KGH6"/>
<dbReference type="Proteomes" id="UP000198853">
    <property type="component" value="Unassembled WGS sequence"/>
</dbReference>